<feature type="region of interest" description="Disordered" evidence="1">
    <location>
        <begin position="94"/>
        <end position="129"/>
    </location>
</feature>
<evidence type="ECO:0000313" key="3">
    <source>
        <dbReference type="Proteomes" id="UP001397290"/>
    </source>
</evidence>
<dbReference type="EMBL" id="JAAHCF010000024">
    <property type="protein sequence ID" value="KAK8150179.1"/>
    <property type="molecule type" value="Genomic_DNA"/>
</dbReference>
<organism evidence="2 3">
    <name type="scientific">Beauveria asiatica</name>
    <dbReference type="NCBI Taxonomy" id="1069075"/>
    <lineage>
        <taxon>Eukaryota</taxon>
        <taxon>Fungi</taxon>
        <taxon>Dikarya</taxon>
        <taxon>Ascomycota</taxon>
        <taxon>Pezizomycotina</taxon>
        <taxon>Sordariomycetes</taxon>
        <taxon>Hypocreomycetidae</taxon>
        <taxon>Hypocreales</taxon>
        <taxon>Cordycipitaceae</taxon>
        <taxon>Beauveria</taxon>
    </lineage>
</organism>
<comment type="caution">
    <text evidence="2">The sequence shown here is derived from an EMBL/GenBank/DDBJ whole genome shotgun (WGS) entry which is preliminary data.</text>
</comment>
<name>A0AAW0S6B6_9HYPO</name>
<feature type="region of interest" description="Disordered" evidence="1">
    <location>
        <begin position="1"/>
        <end position="81"/>
    </location>
</feature>
<evidence type="ECO:0000313" key="2">
    <source>
        <dbReference type="EMBL" id="KAK8150179.1"/>
    </source>
</evidence>
<proteinExistence type="predicted"/>
<dbReference type="Proteomes" id="UP001397290">
    <property type="component" value="Unassembled WGS sequence"/>
</dbReference>
<dbReference type="AlphaFoldDB" id="A0AAW0S6B6"/>
<evidence type="ECO:0000256" key="1">
    <source>
        <dbReference type="SAM" id="MobiDB-lite"/>
    </source>
</evidence>
<keyword evidence="3" id="KW-1185">Reference proteome</keyword>
<sequence length="129" mass="13275">MSASKNADSVVAEHAQIHSRVPASEPLTRKGHAPGILVGNDRVPEFEAETYPPGTAPASHTFRPNPLGLIPAGSEDGSYSAKASSTVVGTTAANVHKGMGHPGSVQTSQELHGGYRKKEGHFAAPANGD</sequence>
<gene>
    <name evidence="2" type="ORF">G3M48_003680</name>
</gene>
<accession>A0AAW0S6B6</accession>
<protein>
    <submittedName>
        <fullName evidence="2">Uncharacterized protein</fullName>
    </submittedName>
</protein>
<reference evidence="2 3" key="1">
    <citation type="submission" date="2020-02" db="EMBL/GenBank/DDBJ databases">
        <title>Comparative genomics of the hypocrealean fungal genus Beauvera.</title>
        <authorList>
            <person name="Showalter D.N."/>
            <person name="Bushley K.E."/>
            <person name="Rehner S.A."/>
        </authorList>
    </citation>
    <scope>NUCLEOTIDE SEQUENCE [LARGE SCALE GENOMIC DNA]</scope>
    <source>
        <strain evidence="2 3">ARSEF4384</strain>
    </source>
</reference>